<name>A0A9P4P6P6_9PLEO</name>
<accession>A0A9P4P6P6</accession>
<proteinExistence type="predicted"/>
<sequence>MSYLPITSGAYDGRAVLVESLAHVETWIDFTACNAQYLASTSTHDEYNLLWLDRKSCSDIIRILIIDAAITKDSARKRHMIETSFLLAHHPQVDFTEFMNDGMSCCKRQSVGLASLVKSVAVPFIYLNLFWSCVVGNSSSPLLQPHEHLQHYPHSYYLNSAFTTLLPRPAYMNTQSLTI</sequence>
<evidence type="ECO:0000313" key="1">
    <source>
        <dbReference type="EMBL" id="KAF2438390.1"/>
    </source>
</evidence>
<dbReference type="AlphaFoldDB" id="A0A9P4P6P6"/>
<keyword evidence="2" id="KW-1185">Reference proteome</keyword>
<dbReference type="EMBL" id="MU001512">
    <property type="protein sequence ID" value="KAF2438390.1"/>
    <property type="molecule type" value="Genomic_DNA"/>
</dbReference>
<gene>
    <name evidence="1" type="ORF">P171DRAFT_160093</name>
</gene>
<comment type="caution">
    <text evidence="1">The sequence shown here is derived from an EMBL/GenBank/DDBJ whole genome shotgun (WGS) entry which is preliminary data.</text>
</comment>
<dbReference type="OrthoDB" id="3204049at2759"/>
<dbReference type="Proteomes" id="UP000799764">
    <property type="component" value="Unassembled WGS sequence"/>
</dbReference>
<reference evidence="1" key="1">
    <citation type="journal article" date="2020" name="Stud. Mycol.">
        <title>101 Dothideomycetes genomes: a test case for predicting lifestyles and emergence of pathogens.</title>
        <authorList>
            <person name="Haridas S."/>
            <person name="Albert R."/>
            <person name="Binder M."/>
            <person name="Bloem J."/>
            <person name="Labutti K."/>
            <person name="Salamov A."/>
            <person name="Andreopoulos B."/>
            <person name="Baker S."/>
            <person name="Barry K."/>
            <person name="Bills G."/>
            <person name="Bluhm B."/>
            <person name="Cannon C."/>
            <person name="Castanera R."/>
            <person name="Culley D."/>
            <person name="Daum C."/>
            <person name="Ezra D."/>
            <person name="Gonzalez J."/>
            <person name="Henrissat B."/>
            <person name="Kuo A."/>
            <person name="Liang C."/>
            <person name="Lipzen A."/>
            <person name="Lutzoni F."/>
            <person name="Magnuson J."/>
            <person name="Mondo S."/>
            <person name="Nolan M."/>
            <person name="Ohm R."/>
            <person name="Pangilinan J."/>
            <person name="Park H.-J."/>
            <person name="Ramirez L."/>
            <person name="Alfaro M."/>
            <person name="Sun H."/>
            <person name="Tritt A."/>
            <person name="Yoshinaga Y."/>
            <person name="Zwiers L.-H."/>
            <person name="Turgeon B."/>
            <person name="Goodwin S."/>
            <person name="Spatafora J."/>
            <person name="Crous P."/>
            <person name="Grigoriev I."/>
        </authorList>
    </citation>
    <scope>NUCLEOTIDE SEQUENCE</scope>
    <source>
        <strain evidence="1">CBS 690.94</strain>
    </source>
</reference>
<organism evidence="1 2">
    <name type="scientific">Karstenula rhodostoma CBS 690.94</name>
    <dbReference type="NCBI Taxonomy" id="1392251"/>
    <lineage>
        <taxon>Eukaryota</taxon>
        <taxon>Fungi</taxon>
        <taxon>Dikarya</taxon>
        <taxon>Ascomycota</taxon>
        <taxon>Pezizomycotina</taxon>
        <taxon>Dothideomycetes</taxon>
        <taxon>Pleosporomycetidae</taxon>
        <taxon>Pleosporales</taxon>
        <taxon>Massarineae</taxon>
        <taxon>Didymosphaeriaceae</taxon>
        <taxon>Karstenula</taxon>
    </lineage>
</organism>
<evidence type="ECO:0000313" key="2">
    <source>
        <dbReference type="Proteomes" id="UP000799764"/>
    </source>
</evidence>
<protein>
    <submittedName>
        <fullName evidence="1">Uncharacterized protein</fullName>
    </submittedName>
</protein>